<organism evidence="2 3">
    <name type="scientific">Xylophilus rhododendri</name>
    <dbReference type="NCBI Taxonomy" id="2697032"/>
    <lineage>
        <taxon>Bacteria</taxon>
        <taxon>Pseudomonadati</taxon>
        <taxon>Pseudomonadota</taxon>
        <taxon>Betaproteobacteria</taxon>
        <taxon>Burkholderiales</taxon>
        <taxon>Xylophilus</taxon>
    </lineage>
</organism>
<dbReference type="Proteomes" id="UP000464787">
    <property type="component" value="Chromosome"/>
</dbReference>
<keyword evidence="3" id="KW-1185">Reference proteome</keyword>
<evidence type="ECO:0000256" key="1">
    <source>
        <dbReference type="SAM" id="MobiDB-lite"/>
    </source>
</evidence>
<feature type="region of interest" description="Disordered" evidence="1">
    <location>
        <begin position="244"/>
        <end position="264"/>
    </location>
</feature>
<proteinExistence type="predicted"/>
<name>A0A857J7T7_9BURK</name>
<reference evidence="2 3" key="1">
    <citation type="submission" date="2020-01" db="EMBL/GenBank/DDBJ databases">
        <title>Genome sequencing of strain KACC 21265.</title>
        <authorList>
            <person name="Heo J."/>
            <person name="Kim S.-J."/>
            <person name="Kim J.-S."/>
            <person name="Hong S.-B."/>
            <person name="Kwon S.-W."/>
        </authorList>
    </citation>
    <scope>NUCLEOTIDE SEQUENCE [LARGE SCALE GENOMIC DNA]</scope>
    <source>
        <strain evidence="2 3">KACC 21265</strain>
    </source>
</reference>
<dbReference type="AlphaFoldDB" id="A0A857J7T7"/>
<feature type="compositionally biased region" description="Low complexity" evidence="1">
    <location>
        <begin position="244"/>
        <end position="263"/>
    </location>
</feature>
<gene>
    <name evidence="2" type="ORF">GT347_18400</name>
</gene>
<dbReference type="EMBL" id="CP047650">
    <property type="protein sequence ID" value="QHI99777.1"/>
    <property type="molecule type" value="Genomic_DNA"/>
</dbReference>
<dbReference type="KEGG" id="xyk:GT347_18400"/>
<sequence length="274" mass="28948">MALLPPAVQGLLASMNLPGLTGALLPSTDGTLAAASISTAEDAGDRLAQLNQLGARQTRPGGWSSYRLARDADAVADVLPPLPPTDPASLRAAGTEGLLRQYMELWYSGPFQRHSQRDALLGRWTAQVLATLRGSLADRQSADLLQRAFVSTKDASELLTKRLHAQFAVLEQPAFRAGLADIGVLPGQVHAHLNRLANQIVEGFEQLALQGEILYPLVAPGSALMQQAVNAAYQEALAAAAEPALPSSSSTTTSSSSTAAKAPTPNPYRYAWFT</sequence>
<protein>
    <submittedName>
        <fullName evidence="2">Uncharacterized protein</fullName>
    </submittedName>
</protein>
<evidence type="ECO:0000313" key="2">
    <source>
        <dbReference type="EMBL" id="QHI99777.1"/>
    </source>
</evidence>
<dbReference type="RefSeq" id="WP_160553588.1">
    <property type="nucleotide sequence ID" value="NZ_CP047650.1"/>
</dbReference>
<evidence type="ECO:0000313" key="3">
    <source>
        <dbReference type="Proteomes" id="UP000464787"/>
    </source>
</evidence>
<accession>A0A857J7T7</accession>